<name>A0ABY0I5V5_9GAMM</name>
<dbReference type="Proteomes" id="UP000294166">
    <property type="component" value="Unassembled WGS sequence"/>
</dbReference>
<evidence type="ECO:0000313" key="4">
    <source>
        <dbReference type="Proteomes" id="UP000294166"/>
    </source>
</evidence>
<comment type="similarity">
    <text evidence="1">Belongs to the metallo-dependent hydrolases superfamily. TatD-type hydrolase family.</text>
</comment>
<dbReference type="InterPro" id="IPR032466">
    <property type="entry name" value="Metal_Hydrolase"/>
</dbReference>
<accession>A0ABY0I5V5</accession>
<reference evidence="3 4" key="1">
    <citation type="submission" date="2019-02" db="EMBL/GenBank/DDBJ databases">
        <title>Genome sequences of Aliivibrio finisterrensis strains from farmed Atlantic salmon.</title>
        <authorList>
            <person name="Bowman J.P."/>
        </authorList>
    </citation>
    <scope>NUCLEOTIDE SEQUENCE [LARGE SCALE GENOMIC DNA]</scope>
    <source>
        <strain evidence="3 4">A21</strain>
    </source>
</reference>
<dbReference type="InterPro" id="IPR001130">
    <property type="entry name" value="TatD-like"/>
</dbReference>
<protein>
    <submittedName>
        <fullName evidence="3">TatD family deoxyribonuclease</fullName>
    </submittedName>
</protein>
<dbReference type="SUPFAM" id="SSF51556">
    <property type="entry name" value="Metallo-dependent hydrolases"/>
    <property type="match status" value="1"/>
</dbReference>
<dbReference type="Pfam" id="PF01026">
    <property type="entry name" value="TatD_DNase"/>
    <property type="match status" value="1"/>
</dbReference>
<keyword evidence="2" id="KW-0378">Hydrolase</keyword>
<keyword evidence="4" id="KW-1185">Reference proteome</keyword>
<evidence type="ECO:0000313" key="3">
    <source>
        <dbReference type="EMBL" id="RYU64254.1"/>
    </source>
</evidence>
<dbReference type="PANTHER" id="PTHR46124">
    <property type="entry name" value="D-AMINOACYL-TRNA DEACYLASE"/>
    <property type="match status" value="1"/>
</dbReference>
<sequence length="255" mass="28760">MMNDKIKYIDFHCHCDLLPDFDKHSFKINEEVAAVAVTTTPLAWEKNVEVSKCIPTLYPALGMHPQLISSRLDDFKSFGRHFERARIIGEIGLDGSKYYKDSLVVQEEVLSRILGMCAQSNNNKILSIHSLRAEVKIIKHLKGNIYKKPITPILHWFTGSIPQASQLLDIGAKFSFNHKMIATKGGQQLLVHLPVEAILIETDLPFTSKTYDSMLHKNLLAKTVKEVSNILPFGEEECSNIILRNAKELLLTSCS</sequence>
<dbReference type="Gene3D" id="3.20.20.140">
    <property type="entry name" value="Metal-dependent hydrolases"/>
    <property type="match status" value="1"/>
</dbReference>
<dbReference type="PROSITE" id="PS01091">
    <property type="entry name" value="TATD_3"/>
    <property type="match status" value="1"/>
</dbReference>
<organism evidence="3 4">
    <name type="scientific">Aliivibrio finisterrensis</name>
    <dbReference type="NCBI Taxonomy" id="511998"/>
    <lineage>
        <taxon>Bacteria</taxon>
        <taxon>Pseudomonadati</taxon>
        <taxon>Pseudomonadota</taxon>
        <taxon>Gammaproteobacteria</taxon>
        <taxon>Vibrionales</taxon>
        <taxon>Vibrionaceae</taxon>
        <taxon>Aliivibrio</taxon>
    </lineage>
</organism>
<dbReference type="InterPro" id="IPR018228">
    <property type="entry name" value="DNase_TatD-rel_CS"/>
</dbReference>
<evidence type="ECO:0000256" key="2">
    <source>
        <dbReference type="ARBA" id="ARBA00022801"/>
    </source>
</evidence>
<dbReference type="PANTHER" id="PTHR46124:SF2">
    <property type="entry name" value="D-AMINOACYL-TRNA DEACYLASE"/>
    <property type="match status" value="1"/>
</dbReference>
<dbReference type="RefSeq" id="WP_130066386.1">
    <property type="nucleotide sequence ID" value="NZ_SEZN01000016.1"/>
</dbReference>
<evidence type="ECO:0000256" key="1">
    <source>
        <dbReference type="ARBA" id="ARBA00009275"/>
    </source>
</evidence>
<proteinExistence type="inferred from homology"/>
<comment type="caution">
    <text evidence="3">The sequence shown here is derived from an EMBL/GenBank/DDBJ whole genome shotgun (WGS) entry which is preliminary data.</text>
</comment>
<dbReference type="EMBL" id="SEZN01000016">
    <property type="protein sequence ID" value="RYU64254.1"/>
    <property type="molecule type" value="Genomic_DNA"/>
</dbReference>
<dbReference type="PIRSF" id="PIRSF005902">
    <property type="entry name" value="DNase_TatD"/>
    <property type="match status" value="1"/>
</dbReference>
<gene>
    <name evidence="3" type="ORF">ERW53_09935</name>
</gene>